<gene>
    <name evidence="2" type="ORF">PQ456_04500</name>
</gene>
<feature type="domain" description="D-alanyl-D-alanine carboxypeptidase-like core" evidence="1">
    <location>
        <begin position="105"/>
        <end position="219"/>
    </location>
</feature>
<dbReference type="Proteomes" id="UP001220509">
    <property type="component" value="Chromosome"/>
</dbReference>
<dbReference type="KEGG" id="pka:PQ456_04500"/>
<accession>A0AAX3M4L4</accession>
<dbReference type="AlphaFoldDB" id="A0AAX3M4L4"/>
<dbReference type="RefSeq" id="WP_273615061.1">
    <property type="nucleotide sequence ID" value="NZ_CP117416.1"/>
</dbReference>
<dbReference type="PANTHER" id="PTHR34385">
    <property type="entry name" value="D-ALANYL-D-ALANINE CARBOXYPEPTIDASE"/>
    <property type="match status" value="1"/>
</dbReference>
<dbReference type="EMBL" id="CP117416">
    <property type="protein sequence ID" value="WCT56791.1"/>
    <property type="molecule type" value="Genomic_DNA"/>
</dbReference>
<dbReference type="SUPFAM" id="SSF55166">
    <property type="entry name" value="Hedgehog/DD-peptidase"/>
    <property type="match status" value="1"/>
</dbReference>
<evidence type="ECO:0000259" key="1">
    <source>
        <dbReference type="Pfam" id="PF02557"/>
    </source>
</evidence>
<organism evidence="2 3">
    <name type="scientific">Paenibacillus kyungheensis</name>
    <dbReference type="NCBI Taxonomy" id="1452732"/>
    <lineage>
        <taxon>Bacteria</taxon>
        <taxon>Bacillati</taxon>
        <taxon>Bacillota</taxon>
        <taxon>Bacilli</taxon>
        <taxon>Bacillales</taxon>
        <taxon>Paenibacillaceae</taxon>
        <taxon>Paenibacillus</taxon>
    </lineage>
</organism>
<dbReference type="GO" id="GO:0006508">
    <property type="term" value="P:proteolysis"/>
    <property type="evidence" value="ECO:0007669"/>
    <property type="project" value="InterPro"/>
</dbReference>
<dbReference type="InterPro" id="IPR052179">
    <property type="entry name" value="DD-CPase-like"/>
</dbReference>
<dbReference type="Gene3D" id="3.30.1380.10">
    <property type="match status" value="1"/>
</dbReference>
<reference evidence="2 3" key="1">
    <citation type="submission" date="2023-02" db="EMBL/GenBank/DDBJ databases">
        <title>Genome sequence of Paenibacillus kyungheensis KACC 18744.</title>
        <authorList>
            <person name="Kim S."/>
            <person name="Heo J."/>
            <person name="Kwon S.-W."/>
        </authorList>
    </citation>
    <scope>NUCLEOTIDE SEQUENCE [LARGE SCALE GENOMIC DNA]</scope>
    <source>
        <strain evidence="2 3">KACC 18744</strain>
    </source>
</reference>
<dbReference type="PANTHER" id="PTHR34385:SF1">
    <property type="entry name" value="PEPTIDOGLYCAN L-ALANYL-D-GLUTAMATE ENDOPEPTIDASE CWLK"/>
    <property type="match status" value="1"/>
</dbReference>
<dbReference type="InterPro" id="IPR058193">
    <property type="entry name" value="VanY/YodJ_core_dom"/>
</dbReference>
<dbReference type="Gene3D" id="3.30.200.180">
    <property type="match status" value="1"/>
</dbReference>
<dbReference type="InterPro" id="IPR003709">
    <property type="entry name" value="VanY-like_core_dom"/>
</dbReference>
<dbReference type="InterPro" id="IPR009045">
    <property type="entry name" value="Zn_M74/Hedgehog-like"/>
</dbReference>
<sequence length="292" mass="33291">MKKWMVVLVVLLGIALLVTRYLPDSFDYKIGRGFAHDRVIDGKDEVAGKNEILVDVSKSQIYQGDLLLINKDYPLVDGNEAQDIVKLVDYSTFASQIVLLDRSLSLSQDVAERFLTMVKDANVEGIDHFMASSGYRTNQEQDNLYDEKGSEYAMPAGYSEHNLGLALDVGSTQSGIEKSEEGVWLRDNAWKYGFILRYPKNKEKITSIKYEPWHFRYIGLPHSAIMEEHDMVLEEYYEALRDEPLSITIEGQHYNVRYHPMLNDKKIAVPADGDYTISGNNVDGVIVTERHR</sequence>
<proteinExistence type="predicted"/>
<evidence type="ECO:0000313" key="3">
    <source>
        <dbReference type="Proteomes" id="UP001220509"/>
    </source>
</evidence>
<keyword evidence="3" id="KW-1185">Reference proteome</keyword>
<dbReference type="GO" id="GO:0008233">
    <property type="term" value="F:peptidase activity"/>
    <property type="evidence" value="ECO:0007669"/>
    <property type="project" value="InterPro"/>
</dbReference>
<dbReference type="CDD" id="cd14852">
    <property type="entry name" value="LD-carboxypeptidase"/>
    <property type="match status" value="1"/>
</dbReference>
<name>A0AAX3M4L4_9BACL</name>
<evidence type="ECO:0000313" key="2">
    <source>
        <dbReference type="EMBL" id="WCT56791.1"/>
    </source>
</evidence>
<protein>
    <submittedName>
        <fullName evidence="2">M15 family metallopeptidase</fullName>
    </submittedName>
</protein>
<dbReference type="Pfam" id="PF02557">
    <property type="entry name" value="VanY"/>
    <property type="match status" value="1"/>
</dbReference>